<dbReference type="PANTHER" id="PTHR47618:SF1">
    <property type="entry name" value="BIFUNCTIONAL OLIGORIBONUCLEASE AND PAP PHOSPHATASE NRNA"/>
    <property type="match status" value="1"/>
</dbReference>
<reference evidence="2 3" key="1">
    <citation type="journal article" date="2015" name="Nature">
        <title>rRNA introns, odd ribosomes, and small enigmatic genomes across a large radiation of phyla.</title>
        <authorList>
            <person name="Brown C.T."/>
            <person name="Hug L.A."/>
            <person name="Thomas B.C."/>
            <person name="Sharon I."/>
            <person name="Castelle C.J."/>
            <person name="Singh A."/>
            <person name="Wilkins M.J."/>
            <person name="Williams K.H."/>
            <person name="Banfield J.F."/>
        </authorList>
    </citation>
    <scope>NUCLEOTIDE SEQUENCE [LARGE SCALE GENOMIC DNA]</scope>
</reference>
<accession>A0A0G0Z3S4</accession>
<dbReference type="InterPro" id="IPR038763">
    <property type="entry name" value="DHH_sf"/>
</dbReference>
<dbReference type="Proteomes" id="UP000033854">
    <property type="component" value="Unassembled WGS sequence"/>
</dbReference>
<comment type="caution">
    <text evidence="2">The sequence shown here is derived from an EMBL/GenBank/DDBJ whole genome shotgun (WGS) entry which is preliminary data.</text>
</comment>
<evidence type="ECO:0008006" key="4">
    <source>
        <dbReference type="Google" id="ProtNLM"/>
    </source>
</evidence>
<dbReference type="InterPro" id="IPR051319">
    <property type="entry name" value="Oligoribo/pAp-PDE_c-di-AMP_PDE"/>
</dbReference>
<evidence type="ECO:0000256" key="1">
    <source>
        <dbReference type="SAM" id="MobiDB-lite"/>
    </source>
</evidence>
<protein>
    <recommendedName>
        <fullName evidence="4">Phosphoesterase RecJ domain protein</fullName>
    </recommendedName>
</protein>
<dbReference type="Gene3D" id="3.90.1640.10">
    <property type="entry name" value="inorganic pyrophosphatase (n-terminal core)"/>
    <property type="match status" value="1"/>
</dbReference>
<evidence type="ECO:0000313" key="2">
    <source>
        <dbReference type="EMBL" id="KKS43382.1"/>
    </source>
</evidence>
<name>A0A0G0Z3S4_9BACT</name>
<dbReference type="PANTHER" id="PTHR47618">
    <property type="entry name" value="BIFUNCTIONAL OLIGORIBONUCLEASE AND PAP PHOSPHATASE NRNA"/>
    <property type="match status" value="1"/>
</dbReference>
<feature type="region of interest" description="Disordered" evidence="1">
    <location>
        <begin position="262"/>
        <end position="298"/>
    </location>
</feature>
<sequence>MEDKKPETTINNLIESAKSVIVILPPDSGKDLVAAGISLHLALKGAGKVSQIGCGGEVHVDSEIEGVSEIADTIGSRNLIISFDYQEDDLDKVDYDVRDDGKFYLLVKPKAGAPVPDIGGVKYSYSGASANLVVTLGIGSLEELGKIYADEKNFLDNVDIISLNNSLRPVAFTSNIYHQNTSSFSELVTKLLEELKLQINPSIAQNLLTNIYASTNNLTGSHLTAETFSAIAFLMRAGAHLPSKPIQAPSFSQAPFFEIPDTQPIEENIPLPEEESAPVPSDWNKPKIFRVGGNQDAT</sequence>
<organism evidence="2 3">
    <name type="scientific">Candidatus Collierbacteria bacterium GW2011_GWA2_42_17</name>
    <dbReference type="NCBI Taxonomy" id="1618378"/>
    <lineage>
        <taxon>Bacteria</taxon>
        <taxon>Candidatus Collieribacteriota</taxon>
    </lineage>
</organism>
<proteinExistence type="predicted"/>
<dbReference type="EMBL" id="LCDA01000001">
    <property type="protein sequence ID" value="KKS43382.1"/>
    <property type="molecule type" value="Genomic_DNA"/>
</dbReference>
<dbReference type="SUPFAM" id="SSF64182">
    <property type="entry name" value="DHH phosphoesterases"/>
    <property type="match status" value="1"/>
</dbReference>
<gene>
    <name evidence="2" type="ORF">UV06_C0001G0116</name>
</gene>
<evidence type="ECO:0000313" key="3">
    <source>
        <dbReference type="Proteomes" id="UP000033854"/>
    </source>
</evidence>
<dbReference type="AlphaFoldDB" id="A0A0G0Z3S4"/>